<feature type="region of interest" description="Disordered" evidence="1">
    <location>
        <begin position="1278"/>
        <end position="1339"/>
    </location>
</feature>
<reference evidence="2 3" key="1">
    <citation type="submission" date="2014-09" db="EMBL/GenBank/DDBJ databases">
        <authorList>
            <person name="Magalhaes I.L.F."/>
            <person name="Oliveira U."/>
            <person name="Santos F.R."/>
            <person name="Vidigal T.H.D.A."/>
            <person name="Brescovit A.D."/>
            <person name="Santos A.J."/>
        </authorList>
    </citation>
    <scope>NUCLEOTIDE SEQUENCE [LARGE SCALE GENOMIC DNA]</scope>
</reference>
<feature type="compositionally biased region" description="Polar residues" evidence="1">
    <location>
        <begin position="760"/>
        <end position="773"/>
    </location>
</feature>
<feature type="compositionally biased region" description="Low complexity" evidence="1">
    <location>
        <begin position="32"/>
        <end position="54"/>
    </location>
</feature>
<feature type="compositionally biased region" description="Acidic residues" evidence="1">
    <location>
        <begin position="1287"/>
        <end position="1311"/>
    </location>
</feature>
<keyword evidence="3" id="KW-1185">Reference proteome</keyword>
<accession>A0A0P1BFM2</accession>
<feature type="compositionally biased region" description="Basic residues" evidence="1">
    <location>
        <begin position="858"/>
        <end position="873"/>
    </location>
</feature>
<feature type="region of interest" description="Disordered" evidence="1">
    <location>
        <begin position="811"/>
        <end position="953"/>
    </location>
</feature>
<feature type="region of interest" description="Disordered" evidence="1">
    <location>
        <begin position="156"/>
        <end position="198"/>
    </location>
</feature>
<evidence type="ECO:0000313" key="3">
    <source>
        <dbReference type="Proteomes" id="UP000054845"/>
    </source>
</evidence>
<name>A0A0P1BFM2_9BASI</name>
<evidence type="ECO:0000313" key="2">
    <source>
        <dbReference type="EMBL" id="CEH14748.1"/>
    </source>
</evidence>
<protein>
    <recommendedName>
        <fullName evidence="4">Myb-like domain-containing protein</fullName>
    </recommendedName>
</protein>
<feature type="region of interest" description="Disordered" evidence="1">
    <location>
        <begin position="1027"/>
        <end position="1171"/>
    </location>
</feature>
<sequence>MSTRSSRRTNPASTSRQAEQGTDLANRSSAQAESVRIRSSSSSNRADSVASSVSTVRPRSKRIQEGPTASKRQAEVKGVGGLKIEDEILLEEDERDLGGEGVEMDVQVVETPRPRGTRAPRPTNVVLSSFAQDAASSPSSVRGGVGPQIHVFGSSSVRSVEQEASRLSGGRLGPPSSQHEVVASPRTDGGAPASYALGRPRMSSEIPRAARHTSIGVMAGPDRVPRRRQVSALTSGAELQELMRSGRLSDSTSGHNTVSFLSDARGGDAFRRGSISTRKSSVGPRLRPSLMKSDGQVHEPSLAQRSNMLAGNAQGVLNFYAEVMRDGFTDESVAAMRRNWEPFQSYKMNKLMAEAQYPSHFIDERAMLLANDITDASSEFGEALRLANCATFVHYVYSIPADATPAALNQGYYPHRSLSELLDAGRIFLAWIVPPDTPYSDDILAMQVDLCTQVYFARRRADRHVQLSARKRAVDHRNEVFSPETIRKSLLRAAAYRQISPDDLDLIVERFAVLADARKYQILQMDDEVESMAAHWSVTQTASDFARFIEFALQVYRPVAPCSSSVEDLLETAQLENETRVDDSELQIERDLAGNGSMVVLDDVAEEDELESEVFEDQDEDGADLRGNAVRATGMAEESSTPTERQRWLREAAEAEKSTEIRDVSTILASTTPRQRRSWLCDAVAAESTPEPSNALSSAARQRILAEMALNEVSAMAADASPQPARESPAERVAPPAATPQRPSALNARSIMAGLRSARRSVSIQPSAQQTPAPATVRLPPPRSGLRSQVAAVEVPLIEASSSSGRFQFDSQNRIRRTNEPAPEGLLANRRGQGERMERFDVDEDGDAFLQDQVNLKGKGKRKGRERPGKMRAKQGVDDADLGSAPAEKASGAASVATRRTRAQARALEGPAAVAAAPGEDLGSMPPDDEMPDLDEVGRDQLPPDEGLNVHGADPEVLLDGRNADNVDLADVSVGASPLRRPIRRSGVPPVRSNVEQDFEHLDDLEQQNRQIVEDRKRKRKGYLHFRLLGAPSSAQEPLPETTSSDDDEIVEEPLPARVGRGAVLNPSKRPRNHMNREENERLGAASDVAKTNVAKATRSKTRRSARSEQNSTSDSPRQTRSRASTRSRRAAQTVNDENVPAEDAESSEDEEEHEEMDELLEVRRPRASSVRYKPKKNAEIYKTGGNAKGRQLWSDEETRVLRSALRRFARRKMKNPHALVYRDVMLAHGQTGDRKLARWNNVQLKDKARNELLRMRREGEVIPYWRALLFPNLWEEKKVPNAEAPPDSEDESDEIVEDEDDDEDEEDEADSDQHESAEGATGAEEADEDVGEVENALS</sequence>
<feature type="region of interest" description="Disordered" evidence="1">
    <location>
        <begin position="1"/>
        <end position="81"/>
    </location>
</feature>
<organism evidence="2 3">
    <name type="scientific">Ceraceosorus bombacis</name>
    <dbReference type="NCBI Taxonomy" id="401625"/>
    <lineage>
        <taxon>Eukaryota</taxon>
        <taxon>Fungi</taxon>
        <taxon>Dikarya</taxon>
        <taxon>Basidiomycota</taxon>
        <taxon>Ustilaginomycotina</taxon>
        <taxon>Exobasidiomycetes</taxon>
        <taxon>Ceraceosorales</taxon>
        <taxon>Ceraceosoraceae</taxon>
        <taxon>Ceraceosorus</taxon>
    </lineage>
</organism>
<feature type="region of interest" description="Disordered" evidence="1">
    <location>
        <begin position="271"/>
        <end position="295"/>
    </location>
</feature>
<feature type="compositionally biased region" description="Polar residues" evidence="1">
    <location>
        <begin position="1"/>
        <end position="31"/>
    </location>
</feature>
<dbReference type="Proteomes" id="UP000054845">
    <property type="component" value="Unassembled WGS sequence"/>
</dbReference>
<dbReference type="EMBL" id="CCYA01000248">
    <property type="protein sequence ID" value="CEH14748.1"/>
    <property type="molecule type" value="Genomic_DNA"/>
</dbReference>
<dbReference type="OrthoDB" id="3366990at2759"/>
<evidence type="ECO:0008006" key="4">
    <source>
        <dbReference type="Google" id="ProtNLM"/>
    </source>
</evidence>
<feature type="compositionally biased region" description="Basic residues" evidence="1">
    <location>
        <begin position="1120"/>
        <end position="1130"/>
    </location>
</feature>
<proteinExistence type="predicted"/>
<feature type="compositionally biased region" description="Low complexity" evidence="1">
    <location>
        <begin position="890"/>
        <end position="917"/>
    </location>
</feature>
<feature type="compositionally biased region" description="Acidic residues" evidence="1">
    <location>
        <begin position="1140"/>
        <end position="1160"/>
    </location>
</feature>
<feature type="region of interest" description="Disordered" evidence="1">
    <location>
        <begin position="716"/>
        <end position="784"/>
    </location>
</feature>
<evidence type="ECO:0000256" key="1">
    <source>
        <dbReference type="SAM" id="MobiDB-lite"/>
    </source>
</evidence>